<evidence type="ECO:0000256" key="1">
    <source>
        <dbReference type="ARBA" id="ARBA00022801"/>
    </source>
</evidence>
<keyword evidence="5" id="KW-1185">Reference proteome</keyword>
<dbReference type="Pfam" id="PF08448">
    <property type="entry name" value="PAS_4"/>
    <property type="match status" value="1"/>
</dbReference>
<dbReference type="InterPro" id="IPR002645">
    <property type="entry name" value="STAS_dom"/>
</dbReference>
<dbReference type="CDD" id="cd16936">
    <property type="entry name" value="HATPase_RsbW-like"/>
    <property type="match status" value="1"/>
</dbReference>
<dbReference type="Gene3D" id="3.30.450.20">
    <property type="entry name" value="PAS domain"/>
    <property type="match status" value="1"/>
</dbReference>
<dbReference type="InterPro" id="IPR036513">
    <property type="entry name" value="STAS_dom_sf"/>
</dbReference>
<evidence type="ECO:0000259" key="3">
    <source>
        <dbReference type="PROSITE" id="PS50801"/>
    </source>
</evidence>
<dbReference type="AlphaFoldDB" id="A0A927K8Y4"/>
<feature type="domain" description="STAS" evidence="3">
    <location>
        <begin position="556"/>
        <end position="636"/>
    </location>
</feature>
<gene>
    <name evidence="4" type="ORF">IE331_09285</name>
</gene>
<dbReference type="PANTHER" id="PTHR43156:SF2">
    <property type="entry name" value="STAGE II SPORULATION PROTEIN E"/>
    <property type="match status" value="1"/>
</dbReference>
<dbReference type="InterPro" id="IPR036457">
    <property type="entry name" value="PPM-type-like_dom_sf"/>
</dbReference>
<reference evidence="4" key="1">
    <citation type="submission" date="2020-09" db="EMBL/GenBank/DDBJ databases">
        <title>Nocardioides sp. strain MJB4 16S ribosomal RNA gene Genome sequencing and assembly.</title>
        <authorList>
            <person name="Kim I."/>
        </authorList>
    </citation>
    <scope>NUCLEOTIDE SEQUENCE</scope>
    <source>
        <strain evidence="4">MJB4</strain>
    </source>
</reference>
<dbReference type="Gene3D" id="3.30.565.10">
    <property type="entry name" value="Histidine kinase-like ATPase, C-terminal domain"/>
    <property type="match status" value="1"/>
</dbReference>
<comment type="caution">
    <text evidence="4">The sequence shown here is derived from an EMBL/GenBank/DDBJ whole genome shotgun (WGS) entry which is preliminary data.</text>
</comment>
<dbReference type="InterPro" id="IPR036890">
    <property type="entry name" value="HATPase_C_sf"/>
</dbReference>
<dbReference type="InterPro" id="IPR052016">
    <property type="entry name" value="Bact_Sigma-Reg"/>
</dbReference>
<dbReference type="Pfam" id="PF13581">
    <property type="entry name" value="HATPase_c_2"/>
    <property type="match status" value="1"/>
</dbReference>
<proteinExistence type="predicted"/>
<dbReference type="InterPro" id="IPR003594">
    <property type="entry name" value="HATPase_dom"/>
</dbReference>
<dbReference type="Gene3D" id="3.60.40.10">
    <property type="entry name" value="PPM-type phosphatase domain"/>
    <property type="match status" value="1"/>
</dbReference>
<protein>
    <submittedName>
        <fullName evidence="4">SpoIIE family protein phosphatase</fullName>
    </submittedName>
</protein>
<dbReference type="Proteomes" id="UP000616839">
    <property type="component" value="Unassembled WGS sequence"/>
</dbReference>
<dbReference type="InterPro" id="IPR013656">
    <property type="entry name" value="PAS_4"/>
</dbReference>
<evidence type="ECO:0000313" key="4">
    <source>
        <dbReference type="EMBL" id="MBD8869815.1"/>
    </source>
</evidence>
<evidence type="ECO:0000313" key="5">
    <source>
        <dbReference type="Proteomes" id="UP000616839"/>
    </source>
</evidence>
<name>A0A927K8Y4_9ACTN</name>
<dbReference type="SUPFAM" id="SSF55785">
    <property type="entry name" value="PYP-like sensor domain (PAS domain)"/>
    <property type="match status" value="1"/>
</dbReference>
<dbReference type="Pfam" id="PF07228">
    <property type="entry name" value="SpoIIE"/>
    <property type="match status" value="1"/>
</dbReference>
<dbReference type="Pfam" id="PF01740">
    <property type="entry name" value="STAS"/>
    <property type="match status" value="1"/>
</dbReference>
<keyword evidence="1" id="KW-0378">Hydrolase</keyword>
<dbReference type="GO" id="GO:0016791">
    <property type="term" value="F:phosphatase activity"/>
    <property type="evidence" value="ECO:0007669"/>
    <property type="project" value="TreeGrafter"/>
</dbReference>
<dbReference type="PANTHER" id="PTHR43156">
    <property type="entry name" value="STAGE II SPORULATION PROTEIN E-RELATED"/>
    <property type="match status" value="1"/>
</dbReference>
<sequence length="657" mass="67510">MALGRESPGGRAEASAVAFEQSPIPITVFSGPGLVAVAMNRAARNWWGADLLGSPARATVPPLAGAGYCDEAEQVYASGVPFTGPDWPVRLVDEEAGSRRFLTDVVLEPWHTPDGDVHGVVGYALDVTEVPPREAGQAGGDGEPQGLVAALQDVLLPVELPLLPSLDVAARHVPAESGSGGDWFDALVRPSGRLAVVVGDVAGHGVEALSTMSTLQSVLRARLAEDTSLAVAVEGLDAFAGAWPEAAGATVGVAEIDPDTGGVRYVLAGHPPPLVVDDARGFRFLDPVAGRPLGAGGPRTEGGAVLSESEVLLVYSDGLLSGPRRGVGEMTVGLASVAGEAWRRQVPGAGPDALDRMCTETLERLVAGADHQDDISLVAVRRSADSTVFDGEVDAGVRPDRMRSRLAGWLSDLGAGLVDRVAVLHAVDELVANAAEHAYADGPAPSGPTARVHGALGSDGVLAVSVADTGHWHQGADASSGQGLAVVGSLVDRCHVDRRPEGTTVRLRHRLRRRPEVLRVARRRSGSRGDVPGPAGRTGQGAGSTLAHWELSGNSVVVSGDLVGGSVTGLREVLLQSCQAGCRSGVVDLSDVTRLGGEAVRSLSEVVDRCEEHGSGLTLVAAAGSIAQHVLEIVGLPYRTTAGSAQTGSGSTRDIDS</sequence>
<dbReference type="SUPFAM" id="SSF55874">
    <property type="entry name" value="ATPase domain of HSP90 chaperone/DNA topoisomerase II/histidine kinase"/>
    <property type="match status" value="1"/>
</dbReference>
<dbReference type="RefSeq" id="WP_192142747.1">
    <property type="nucleotide sequence ID" value="NZ_JACYXZ010000002.1"/>
</dbReference>
<dbReference type="InterPro" id="IPR035965">
    <property type="entry name" value="PAS-like_dom_sf"/>
</dbReference>
<dbReference type="EMBL" id="JACYXZ010000002">
    <property type="protein sequence ID" value="MBD8869815.1"/>
    <property type="molecule type" value="Genomic_DNA"/>
</dbReference>
<dbReference type="SMART" id="SM00331">
    <property type="entry name" value="PP2C_SIG"/>
    <property type="match status" value="1"/>
</dbReference>
<accession>A0A927K8Y4</accession>
<organism evidence="4 5">
    <name type="scientific">Nocardioides donggukensis</name>
    <dbReference type="NCBI Taxonomy" id="2774019"/>
    <lineage>
        <taxon>Bacteria</taxon>
        <taxon>Bacillati</taxon>
        <taxon>Actinomycetota</taxon>
        <taxon>Actinomycetes</taxon>
        <taxon>Propionibacteriales</taxon>
        <taxon>Nocardioidaceae</taxon>
        <taxon>Nocardioides</taxon>
    </lineage>
</organism>
<dbReference type="CDD" id="cd07043">
    <property type="entry name" value="STAS_anti-anti-sigma_factors"/>
    <property type="match status" value="1"/>
</dbReference>
<dbReference type="PROSITE" id="PS50801">
    <property type="entry name" value="STAS"/>
    <property type="match status" value="1"/>
</dbReference>
<feature type="region of interest" description="Disordered" evidence="2">
    <location>
        <begin position="523"/>
        <end position="543"/>
    </location>
</feature>
<dbReference type="InterPro" id="IPR001932">
    <property type="entry name" value="PPM-type_phosphatase-like_dom"/>
</dbReference>
<dbReference type="SUPFAM" id="SSF52091">
    <property type="entry name" value="SpoIIaa-like"/>
    <property type="match status" value="1"/>
</dbReference>
<evidence type="ECO:0000256" key="2">
    <source>
        <dbReference type="SAM" id="MobiDB-lite"/>
    </source>
</evidence>
<dbReference type="Gene3D" id="3.30.750.24">
    <property type="entry name" value="STAS domain"/>
    <property type="match status" value="1"/>
</dbReference>